<organism evidence="1 2">
    <name type="scientific">Iodidimonas gelatinilytica</name>
    <dbReference type="NCBI Taxonomy" id="1236966"/>
    <lineage>
        <taxon>Bacteria</taxon>
        <taxon>Pseudomonadati</taxon>
        <taxon>Pseudomonadota</taxon>
        <taxon>Alphaproteobacteria</taxon>
        <taxon>Iodidimonadales</taxon>
        <taxon>Iodidimonadaceae</taxon>
        <taxon>Iodidimonas</taxon>
    </lineage>
</organism>
<evidence type="ECO:0000313" key="1">
    <source>
        <dbReference type="EMBL" id="GEQ98232.1"/>
    </source>
</evidence>
<dbReference type="InterPro" id="IPR038287">
    <property type="entry name" value="Cse2_sf"/>
</dbReference>
<name>A0A5A7MQB5_9PROT</name>
<proteinExistence type="predicted"/>
<dbReference type="AlphaFoldDB" id="A0A5A7MQB5"/>
<dbReference type="Gene3D" id="1.10.520.40">
    <property type="entry name" value="CRISPR-associated protein Cse2"/>
    <property type="match status" value="1"/>
</dbReference>
<dbReference type="InterPro" id="IPR013382">
    <property type="entry name" value="CRISPR-assoc_prot_Cse2"/>
</dbReference>
<sequence length="201" mass="22516">MPPLDTAKNTASGNTKDVKDIIAKIGDTMCRLPPGDMAQLRRMSDSPLRAPHFWRWKAQFNWADSQDDIWATIITAMAILTDKGRAFDKASPHDPQRPLGRVLCDGGNRNWPAAGETPRPKFSELRLTRLLNERGSSRQTAVLRAMRVLAPTSASLNCVELAQFLLNDKKDWPAQKIAQTYYARLDGAEHTSKTKTSKENQ</sequence>
<protein>
    <recommendedName>
        <fullName evidence="3">Type I-E CRISPR-associated protein Cse2/CasB</fullName>
    </recommendedName>
</protein>
<reference evidence="1 2" key="1">
    <citation type="submission" date="2019-09" db="EMBL/GenBank/DDBJ databases">
        <title>NBRP : Genome information of microbial organism related human and environment.</title>
        <authorList>
            <person name="Hattori M."/>
            <person name="Oshima K."/>
            <person name="Inaba H."/>
            <person name="Suda W."/>
            <person name="Sakamoto M."/>
            <person name="Iino T."/>
            <person name="Kitahara M."/>
            <person name="Oshida Y."/>
            <person name="Iida T."/>
            <person name="Kudo T."/>
            <person name="Itoh T."/>
            <person name="Ohkuma M."/>
        </authorList>
    </citation>
    <scope>NUCLEOTIDE SEQUENCE [LARGE SCALE GENOMIC DNA]</scope>
    <source>
        <strain evidence="1 2">Hi-2</strain>
    </source>
</reference>
<evidence type="ECO:0008006" key="3">
    <source>
        <dbReference type="Google" id="ProtNLM"/>
    </source>
</evidence>
<dbReference type="Proteomes" id="UP000322084">
    <property type="component" value="Unassembled WGS sequence"/>
</dbReference>
<comment type="caution">
    <text evidence="1">The sequence shown here is derived from an EMBL/GenBank/DDBJ whole genome shotgun (WGS) entry which is preliminary data.</text>
</comment>
<evidence type="ECO:0000313" key="2">
    <source>
        <dbReference type="Proteomes" id="UP000322084"/>
    </source>
</evidence>
<gene>
    <name evidence="1" type="ORF">JCM17844_18690</name>
</gene>
<dbReference type="Pfam" id="PF09485">
    <property type="entry name" value="CRISPR_Cse2"/>
    <property type="match status" value="1"/>
</dbReference>
<dbReference type="EMBL" id="BKCL01000005">
    <property type="protein sequence ID" value="GEQ98232.1"/>
    <property type="molecule type" value="Genomic_DNA"/>
</dbReference>
<accession>A0A5A7MQB5</accession>